<dbReference type="KEGG" id="bhz:ACR54_02395"/>
<accession>A0AAN1S0B7</accession>
<proteinExistence type="inferred from homology"/>
<dbReference type="SUPFAM" id="SSF53822">
    <property type="entry name" value="Periplasmic binding protein-like I"/>
    <property type="match status" value="1"/>
</dbReference>
<evidence type="ECO:0000256" key="3">
    <source>
        <dbReference type="ARBA" id="ARBA00022729"/>
    </source>
</evidence>
<feature type="signal peptide" evidence="4">
    <location>
        <begin position="1"/>
        <end position="30"/>
    </location>
</feature>
<sequence length="354" mass="37119">MKLSGFKRIAASLGAVSAGLAILGAAPAAAAQADRLKGIVEPLKAEKPFTLGVTLVHLQDDFWKGIAYGIQDEAKRSGVKVLPVAVAGAYGNVREQFAQLESLKARGADYIVVGAASFDGYDAMFKNLKDGGTKVVAAGIPVNSANVAFGVGQDEGAIGTALARALCAVKADSTTLPIPGPAGAEWARLRFEAFKAEAARCPGMKIKPGAFGGSLDLAYGMSQASDLLLRDPGADFIYTPVIALGMGAAQAVRQQRKSVKVVSSAIVREAIPMIQDGRLLAVASEPGILMGRLIVQYAIRDHEGKPMANMVKDASLKYPNLMTPPLVITPQNIPTYPFEEYDLPPKGWNISSAP</sequence>
<dbReference type="AlphaFoldDB" id="A0AAN1S0B7"/>
<protein>
    <submittedName>
        <fullName evidence="6">Sugar ABC transporter substrate-binding protein</fullName>
    </submittedName>
</protein>
<dbReference type="PANTHER" id="PTHR46847:SF1">
    <property type="entry name" value="D-ALLOSE-BINDING PERIPLASMIC PROTEIN-RELATED"/>
    <property type="match status" value="1"/>
</dbReference>
<name>A0AAN1S0B7_9BORD</name>
<dbReference type="Gene3D" id="3.40.50.2300">
    <property type="match status" value="2"/>
</dbReference>
<organism evidence="6 7">
    <name type="scientific">Bordetella hinzii</name>
    <dbReference type="NCBI Taxonomy" id="103855"/>
    <lineage>
        <taxon>Bacteria</taxon>
        <taxon>Pseudomonadati</taxon>
        <taxon>Pseudomonadota</taxon>
        <taxon>Betaproteobacteria</taxon>
        <taxon>Burkholderiales</taxon>
        <taxon>Alcaligenaceae</taxon>
        <taxon>Bordetella</taxon>
    </lineage>
</organism>
<dbReference type="Pfam" id="PF13407">
    <property type="entry name" value="Peripla_BP_4"/>
    <property type="match status" value="1"/>
</dbReference>
<dbReference type="RefSeq" id="WP_029580973.1">
    <property type="nucleotide sequence ID" value="NZ_CP012076.1"/>
</dbReference>
<comment type="subcellular location">
    <subcellularLocation>
        <location evidence="1">Cell envelope</location>
    </subcellularLocation>
</comment>
<dbReference type="EMBL" id="CP024172">
    <property type="protein sequence ID" value="AZW18713.1"/>
    <property type="molecule type" value="Genomic_DNA"/>
</dbReference>
<evidence type="ECO:0000313" key="6">
    <source>
        <dbReference type="EMBL" id="AZW18713.1"/>
    </source>
</evidence>
<comment type="similarity">
    <text evidence="2">Belongs to the bacterial solute-binding protein 2 family.</text>
</comment>
<dbReference type="GO" id="GO:0030313">
    <property type="term" value="C:cell envelope"/>
    <property type="evidence" value="ECO:0007669"/>
    <property type="project" value="UniProtKB-SubCell"/>
</dbReference>
<evidence type="ECO:0000256" key="1">
    <source>
        <dbReference type="ARBA" id="ARBA00004196"/>
    </source>
</evidence>
<evidence type="ECO:0000313" key="7">
    <source>
        <dbReference type="Proteomes" id="UP000282741"/>
    </source>
</evidence>
<gene>
    <name evidence="6" type="ORF">CS347_19075</name>
</gene>
<feature type="chain" id="PRO_5042886193" evidence="4">
    <location>
        <begin position="31"/>
        <end position="354"/>
    </location>
</feature>
<dbReference type="InterPro" id="IPR025997">
    <property type="entry name" value="SBP_2_dom"/>
</dbReference>
<evidence type="ECO:0000259" key="5">
    <source>
        <dbReference type="Pfam" id="PF13407"/>
    </source>
</evidence>
<dbReference type="InterPro" id="IPR028082">
    <property type="entry name" value="Peripla_BP_I"/>
</dbReference>
<reference evidence="7" key="1">
    <citation type="submission" date="2017-10" db="EMBL/GenBank/DDBJ databases">
        <title>Whole genome sequencing of various Bordetella species.</title>
        <authorList>
            <person name="Weigand M.R."/>
            <person name="Loparev V."/>
            <person name="Peng Y."/>
            <person name="Bowden K.E."/>
            <person name="Tondella M.L."/>
            <person name="Williams M.M."/>
        </authorList>
    </citation>
    <scope>NUCLEOTIDE SEQUENCE [LARGE SCALE GENOMIC DNA]</scope>
    <source>
        <strain evidence="7">H720</strain>
    </source>
</reference>
<dbReference type="GO" id="GO:0030246">
    <property type="term" value="F:carbohydrate binding"/>
    <property type="evidence" value="ECO:0007669"/>
    <property type="project" value="UniProtKB-ARBA"/>
</dbReference>
<dbReference type="PANTHER" id="PTHR46847">
    <property type="entry name" value="D-ALLOSE-BINDING PERIPLASMIC PROTEIN-RELATED"/>
    <property type="match status" value="1"/>
</dbReference>
<evidence type="ECO:0000256" key="4">
    <source>
        <dbReference type="SAM" id="SignalP"/>
    </source>
</evidence>
<evidence type="ECO:0000256" key="2">
    <source>
        <dbReference type="ARBA" id="ARBA00007639"/>
    </source>
</evidence>
<feature type="domain" description="Periplasmic binding protein" evidence="5">
    <location>
        <begin position="52"/>
        <end position="300"/>
    </location>
</feature>
<keyword evidence="3 4" id="KW-0732">Signal</keyword>
<dbReference type="Proteomes" id="UP000282741">
    <property type="component" value="Chromosome"/>
</dbReference>